<accession>X1QZ84</accession>
<feature type="non-terminal residue" evidence="2">
    <location>
        <position position="1"/>
    </location>
</feature>
<protein>
    <submittedName>
        <fullName evidence="2">Uncharacterized protein</fullName>
    </submittedName>
</protein>
<evidence type="ECO:0000256" key="1">
    <source>
        <dbReference type="SAM" id="MobiDB-lite"/>
    </source>
</evidence>
<dbReference type="EMBL" id="BARW01002785">
    <property type="protein sequence ID" value="GAI60146.1"/>
    <property type="molecule type" value="Genomic_DNA"/>
</dbReference>
<proteinExistence type="predicted"/>
<organism evidence="2">
    <name type="scientific">marine sediment metagenome</name>
    <dbReference type="NCBI Taxonomy" id="412755"/>
    <lineage>
        <taxon>unclassified sequences</taxon>
        <taxon>metagenomes</taxon>
        <taxon>ecological metagenomes</taxon>
    </lineage>
</organism>
<evidence type="ECO:0000313" key="2">
    <source>
        <dbReference type="EMBL" id="GAI60146.1"/>
    </source>
</evidence>
<name>X1QZ84_9ZZZZ</name>
<sequence>FFPQVTDRGDMSVQDEGAYPADGRGISIMQE</sequence>
<comment type="caution">
    <text evidence="2">The sequence shown here is derived from an EMBL/GenBank/DDBJ whole genome shotgun (WGS) entry which is preliminary data.</text>
</comment>
<feature type="region of interest" description="Disordered" evidence="1">
    <location>
        <begin position="1"/>
        <end position="31"/>
    </location>
</feature>
<reference evidence="2" key="1">
    <citation type="journal article" date="2014" name="Front. Microbiol.">
        <title>High frequency of phylogenetically diverse reductive dehalogenase-homologous genes in deep subseafloor sedimentary metagenomes.</title>
        <authorList>
            <person name="Kawai M."/>
            <person name="Futagami T."/>
            <person name="Toyoda A."/>
            <person name="Takaki Y."/>
            <person name="Nishi S."/>
            <person name="Hori S."/>
            <person name="Arai W."/>
            <person name="Tsubouchi T."/>
            <person name="Morono Y."/>
            <person name="Uchiyama I."/>
            <person name="Ito T."/>
            <person name="Fujiyama A."/>
            <person name="Inagaki F."/>
            <person name="Takami H."/>
        </authorList>
    </citation>
    <scope>NUCLEOTIDE SEQUENCE</scope>
    <source>
        <strain evidence="2">Expedition CK06-06</strain>
    </source>
</reference>
<dbReference type="AlphaFoldDB" id="X1QZ84"/>
<gene>
    <name evidence="2" type="ORF">S12H4_07520</name>
</gene>